<gene>
    <name evidence="4" type="ORF">KUF71_014126</name>
</gene>
<evidence type="ECO:0000256" key="1">
    <source>
        <dbReference type="ARBA" id="ARBA00022574"/>
    </source>
</evidence>
<dbReference type="Proteomes" id="UP001219518">
    <property type="component" value="Unassembled WGS sequence"/>
</dbReference>
<dbReference type="Gene3D" id="2.130.10.10">
    <property type="entry name" value="YVTN repeat-like/Quinoprotein amine dehydrogenase"/>
    <property type="match status" value="2"/>
</dbReference>
<keyword evidence="2" id="KW-0677">Repeat</keyword>
<evidence type="ECO:0000256" key="2">
    <source>
        <dbReference type="ARBA" id="ARBA00022737"/>
    </source>
</evidence>
<dbReference type="AlphaFoldDB" id="A0AAE1HR22"/>
<dbReference type="InterPro" id="IPR036322">
    <property type="entry name" value="WD40_repeat_dom_sf"/>
</dbReference>
<organism evidence="4 5">
    <name type="scientific">Frankliniella fusca</name>
    <dbReference type="NCBI Taxonomy" id="407009"/>
    <lineage>
        <taxon>Eukaryota</taxon>
        <taxon>Metazoa</taxon>
        <taxon>Ecdysozoa</taxon>
        <taxon>Arthropoda</taxon>
        <taxon>Hexapoda</taxon>
        <taxon>Insecta</taxon>
        <taxon>Pterygota</taxon>
        <taxon>Neoptera</taxon>
        <taxon>Paraneoptera</taxon>
        <taxon>Thysanoptera</taxon>
        <taxon>Terebrantia</taxon>
        <taxon>Thripoidea</taxon>
        <taxon>Thripidae</taxon>
        <taxon>Frankliniella</taxon>
    </lineage>
</organism>
<keyword evidence="1 3" id="KW-0853">WD repeat</keyword>
<dbReference type="SMART" id="SM00320">
    <property type="entry name" value="WD40"/>
    <property type="match status" value="4"/>
</dbReference>
<accession>A0AAE1HR22</accession>
<feature type="repeat" description="WD" evidence="3">
    <location>
        <begin position="275"/>
        <end position="315"/>
    </location>
</feature>
<dbReference type="InterPro" id="IPR019775">
    <property type="entry name" value="WD40_repeat_CS"/>
</dbReference>
<reference evidence="4" key="2">
    <citation type="journal article" date="2023" name="BMC Genomics">
        <title>Pest status, molecular evolution, and epigenetic factors derived from the genome assembly of Frankliniella fusca, a thysanopteran phytovirus vector.</title>
        <authorList>
            <person name="Catto M.A."/>
            <person name="Labadie P.E."/>
            <person name="Jacobson A.L."/>
            <person name="Kennedy G.G."/>
            <person name="Srinivasan R."/>
            <person name="Hunt B.G."/>
        </authorList>
    </citation>
    <scope>NUCLEOTIDE SEQUENCE</scope>
    <source>
        <strain evidence="4">PL_HMW_Pooled</strain>
    </source>
</reference>
<dbReference type="SUPFAM" id="SSF50978">
    <property type="entry name" value="WD40 repeat-like"/>
    <property type="match status" value="1"/>
</dbReference>
<keyword evidence="5" id="KW-1185">Reference proteome</keyword>
<dbReference type="InterPro" id="IPR015943">
    <property type="entry name" value="WD40/YVTN_repeat-like_dom_sf"/>
</dbReference>
<dbReference type="Pfam" id="PF00400">
    <property type="entry name" value="WD40"/>
    <property type="match status" value="3"/>
</dbReference>
<dbReference type="PROSITE" id="PS00678">
    <property type="entry name" value="WD_REPEATS_1"/>
    <property type="match status" value="1"/>
</dbReference>
<evidence type="ECO:0000256" key="3">
    <source>
        <dbReference type="PROSITE-ProRule" id="PRU00221"/>
    </source>
</evidence>
<comment type="caution">
    <text evidence="4">The sequence shown here is derived from an EMBL/GenBank/DDBJ whole genome shotgun (WGS) entry which is preliminary data.</text>
</comment>
<dbReference type="InterPro" id="IPR001680">
    <property type="entry name" value="WD40_rpt"/>
</dbReference>
<reference evidence="4" key="1">
    <citation type="submission" date="2021-07" db="EMBL/GenBank/DDBJ databases">
        <authorList>
            <person name="Catto M.A."/>
            <person name="Jacobson A."/>
            <person name="Kennedy G."/>
            <person name="Labadie P."/>
            <person name="Hunt B.G."/>
            <person name="Srinivasan R."/>
        </authorList>
    </citation>
    <scope>NUCLEOTIDE SEQUENCE</scope>
    <source>
        <strain evidence="4">PL_HMW_Pooled</strain>
        <tissue evidence="4">Head</tissue>
    </source>
</reference>
<dbReference type="PANTHER" id="PTHR19854:SF1">
    <property type="entry name" value="GUANINE NUCLEOTIDE-BINDING PROTEIN SUBUNIT BETA-LIKE PROTEIN 1"/>
    <property type="match status" value="1"/>
</dbReference>
<dbReference type="EMBL" id="JAHWGI010001240">
    <property type="protein sequence ID" value="KAK3925877.1"/>
    <property type="molecule type" value="Genomic_DNA"/>
</dbReference>
<protein>
    <submittedName>
        <fullName evidence="4">Guanine nucleotide-binding protein subunit beta-like protein 1</fullName>
    </submittedName>
</protein>
<dbReference type="PANTHER" id="PTHR19854">
    <property type="entry name" value="TRANSDUCIN BETA-LIKE 3"/>
    <property type="match status" value="1"/>
</dbReference>
<name>A0AAE1HR22_9NEOP</name>
<proteinExistence type="predicted"/>
<evidence type="ECO:0000313" key="4">
    <source>
        <dbReference type="EMBL" id="KAK3925877.1"/>
    </source>
</evidence>
<sequence length="315" mass="35272">MAQNPPPPPPDPKFVLRGEMGPVSSIEFMSNDTLYAGTQDGKVHVWDLHSNRRKSSFQAGNSVCIALKAYQNCIITQIKGEGVSSWTSSDSFKLEFKYENPYIGFCKMEMEGLNDCCWLFLPAENSEVKVLDLKSRKIVKTFGCLPVKVGEVMVVKPLRFGNTSYLLVGYESGDVYLWDVMKGCSVSKFKIDNVPMAIDFDAVKRKGILGTESESVIIFKIDDDNQFSTEKLLVLTNPGVSAVTIRPDKKIFVLGCWDGNLRVYSWKTYRMLAVLTEHEESINALSYSPMVIPLWGSILLAAASKDKKISLWSFL</sequence>
<feature type="repeat" description="WD" evidence="3">
    <location>
        <begin position="16"/>
        <end position="56"/>
    </location>
</feature>
<evidence type="ECO:0000313" key="5">
    <source>
        <dbReference type="Proteomes" id="UP001219518"/>
    </source>
</evidence>
<dbReference type="PROSITE" id="PS50294">
    <property type="entry name" value="WD_REPEATS_REGION"/>
    <property type="match status" value="2"/>
</dbReference>
<dbReference type="PROSITE" id="PS50082">
    <property type="entry name" value="WD_REPEATS_2"/>
    <property type="match status" value="2"/>
</dbReference>